<dbReference type="InterPro" id="IPR012337">
    <property type="entry name" value="RNaseH-like_sf"/>
</dbReference>
<feature type="non-terminal residue" evidence="7">
    <location>
        <position position="2931"/>
    </location>
</feature>
<evidence type="ECO:0000313" key="8">
    <source>
        <dbReference type="EMBL" id="CAL1150960.1"/>
    </source>
</evidence>
<dbReference type="InterPro" id="IPR001525">
    <property type="entry name" value="C5_MeTfrase"/>
</dbReference>
<feature type="region of interest" description="Disordered" evidence="4">
    <location>
        <begin position="898"/>
        <end position="923"/>
    </location>
</feature>
<gene>
    <name evidence="7" type="ORF">C1SCF055_LOCUS23955</name>
</gene>
<dbReference type="SUPFAM" id="SSF56219">
    <property type="entry name" value="DNase I-like"/>
    <property type="match status" value="1"/>
</dbReference>
<dbReference type="GO" id="GO:0032259">
    <property type="term" value="P:methylation"/>
    <property type="evidence" value="ECO:0007669"/>
    <property type="project" value="UniProtKB-KW"/>
</dbReference>
<keyword evidence="10" id="KW-1185">Reference proteome</keyword>
<evidence type="ECO:0000256" key="4">
    <source>
        <dbReference type="SAM" id="MobiDB-lite"/>
    </source>
</evidence>
<dbReference type="PROSITE" id="PS50878">
    <property type="entry name" value="RT_POL"/>
    <property type="match status" value="1"/>
</dbReference>
<dbReference type="EMBL" id="CAMXCT020002356">
    <property type="protein sequence ID" value="CAL1150960.1"/>
    <property type="molecule type" value="Genomic_DNA"/>
</dbReference>
<feature type="coiled-coil region" evidence="3">
    <location>
        <begin position="1354"/>
        <end position="1381"/>
    </location>
</feature>
<accession>A0A9P1CU98</accession>
<reference evidence="8" key="2">
    <citation type="submission" date="2024-04" db="EMBL/GenBank/DDBJ databases">
        <authorList>
            <person name="Chen Y."/>
            <person name="Shah S."/>
            <person name="Dougan E. K."/>
            <person name="Thang M."/>
            <person name="Chan C."/>
        </authorList>
    </citation>
    <scope>NUCLEOTIDE SEQUENCE [LARGE SCALE GENOMIC DNA]</scope>
</reference>
<dbReference type="InterPro" id="IPR002156">
    <property type="entry name" value="RNaseH_domain"/>
</dbReference>
<keyword evidence="3" id="KW-0175">Coiled coil</keyword>
<evidence type="ECO:0000256" key="2">
    <source>
        <dbReference type="ARBA" id="ARBA00022679"/>
    </source>
</evidence>
<dbReference type="GO" id="GO:0004523">
    <property type="term" value="F:RNA-DNA hybrid ribonuclease activity"/>
    <property type="evidence" value="ECO:0007669"/>
    <property type="project" value="InterPro"/>
</dbReference>
<feature type="domain" description="RNase H type-1" evidence="6">
    <location>
        <begin position="2531"/>
        <end position="2696"/>
    </location>
</feature>
<dbReference type="EMBL" id="CAMXCT030002356">
    <property type="protein sequence ID" value="CAL4784897.1"/>
    <property type="molecule type" value="Genomic_DNA"/>
</dbReference>
<keyword evidence="2" id="KW-0808">Transferase</keyword>
<comment type="caution">
    <text evidence="7">The sequence shown here is derived from an EMBL/GenBank/DDBJ whole genome shotgun (WGS) entry which is preliminary data.</text>
</comment>
<dbReference type="EMBL" id="CAMXCT010002356">
    <property type="protein sequence ID" value="CAI3997585.1"/>
    <property type="molecule type" value="Genomic_DNA"/>
</dbReference>
<proteinExistence type="predicted"/>
<evidence type="ECO:0000259" key="6">
    <source>
        <dbReference type="PROSITE" id="PS50879"/>
    </source>
</evidence>
<dbReference type="InterPro" id="IPR029063">
    <property type="entry name" value="SAM-dependent_MTases_sf"/>
</dbReference>
<evidence type="ECO:0000256" key="3">
    <source>
        <dbReference type="SAM" id="Coils"/>
    </source>
</evidence>
<evidence type="ECO:0000313" key="10">
    <source>
        <dbReference type="Proteomes" id="UP001152797"/>
    </source>
</evidence>
<dbReference type="InterPro" id="IPR036691">
    <property type="entry name" value="Endo/exonu/phosph_ase_sf"/>
</dbReference>
<feature type="domain" description="Reverse transcriptase" evidence="5">
    <location>
        <begin position="1991"/>
        <end position="2239"/>
    </location>
</feature>
<dbReference type="GO" id="GO:0003676">
    <property type="term" value="F:nucleic acid binding"/>
    <property type="evidence" value="ECO:0007669"/>
    <property type="project" value="InterPro"/>
</dbReference>
<dbReference type="Pfam" id="PF00145">
    <property type="entry name" value="DNA_methylase"/>
    <property type="match status" value="1"/>
</dbReference>
<dbReference type="InterPro" id="IPR036397">
    <property type="entry name" value="RNaseH_sf"/>
</dbReference>
<keyword evidence="1 9" id="KW-0489">Methyltransferase</keyword>
<dbReference type="Gene3D" id="3.40.50.150">
    <property type="entry name" value="Vaccinia Virus protein VP39"/>
    <property type="match status" value="1"/>
</dbReference>
<evidence type="ECO:0000256" key="1">
    <source>
        <dbReference type="ARBA" id="ARBA00022603"/>
    </source>
</evidence>
<organism evidence="7">
    <name type="scientific">Cladocopium goreaui</name>
    <dbReference type="NCBI Taxonomy" id="2562237"/>
    <lineage>
        <taxon>Eukaryota</taxon>
        <taxon>Sar</taxon>
        <taxon>Alveolata</taxon>
        <taxon>Dinophyceae</taxon>
        <taxon>Suessiales</taxon>
        <taxon>Symbiodiniaceae</taxon>
        <taxon>Cladocopium</taxon>
    </lineage>
</organism>
<dbReference type="InterPro" id="IPR000477">
    <property type="entry name" value="RT_dom"/>
</dbReference>
<dbReference type="SUPFAM" id="SSF53098">
    <property type="entry name" value="Ribonuclease H-like"/>
    <property type="match status" value="1"/>
</dbReference>
<dbReference type="OrthoDB" id="447571at2759"/>
<name>A0A9P1CU98_9DINO</name>
<feature type="region of interest" description="Disordered" evidence="4">
    <location>
        <begin position="1703"/>
        <end position="1724"/>
    </location>
</feature>
<reference evidence="7" key="1">
    <citation type="submission" date="2022-10" db="EMBL/GenBank/DDBJ databases">
        <authorList>
            <person name="Chen Y."/>
            <person name="Dougan E. K."/>
            <person name="Chan C."/>
            <person name="Rhodes N."/>
            <person name="Thang M."/>
        </authorList>
    </citation>
    <scope>NUCLEOTIDE SEQUENCE</scope>
</reference>
<dbReference type="Proteomes" id="UP001152797">
    <property type="component" value="Unassembled WGS sequence"/>
</dbReference>
<protein>
    <submittedName>
        <fullName evidence="9">Type II methyltransferase M.NgoMIV (M.NgoMIV) (Cytosine-specific methyltransferase NgoMIV) (DNA methylase M.NgoMI) (M.NgoMI) (Modification methylase NgoMIV)</fullName>
    </submittedName>
</protein>
<evidence type="ECO:0000313" key="9">
    <source>
        <dbReference type="EMBL" id="CAL4784897.1"/>
    </source>
</evidence>
<dbReference type="Pfam" id="PF00078">
    <property type="entry name" value="RVT_1"/>
    <property type="match status" value="1"/>
</dbReference>
<evidence type="ECO:0000313" key="7">
    <source>
        <dbReference type="EMBL" id="CAI3997585.1"/>
    </source>
</evidence>
<dbReference type="SUPFAM" id="SSF53335">
    <property type="entry name" value="S-adenosyl-L-methionine-dependent methyltransferases"/>
    <property type="match status" value="1"/>
</dbReference>
<dbReference type="PROSITE" id="PS50879">
    <property type="entry name" value="RNASE_H_1"/>
    <property type="match status" value="1"/>
</dbReference>
<dbReference type="GO" id="GO:0008168">
    <property type="term" value="F:methyltransferase activity"/>
    <property type="evidence" value="ECO:0007669"/>
    <property type="project" value="UniProtKB-KW"/>
</dbReference>
<sequence length="2931" mass="323865">MDHSNGWDRHVALHDLFTPEWSQLEKGSPISLVVDGVLFTDELVIGVVHPGDQKVRIYGEVSDQVRGCKRMTVLNALVDWRSPFVDLLLTDASTIVAHGLCPGPDLFRLVEVCSGVACSSVGLGFAGFKHVASVEWSQPLARLHSLCHPDVPVLNLDLTSPACAQSLLTSVDPPFSLMAGISCQPYSTAGSQGGSSDARSSTLPATLRLGHLCQCPLIIIECVCPAQSNKFVQAHLRALEDQLGYRVSDLTLRLEDNWVARRARWWVIAVHPCFAPICVPEWPHHPHLCIRDIMPYVKQWPDEVMRELLLDDEELRQFTLDGSHMRKYLVQTSGKLPTCLHSWGSQSRACPCLCRSTGFSDQLILQRGVFGQVLPVPVSQGPPKYRHFHPAELSLLNAMPLVPGMYQNTVDLRLGICAIGQLASPLQSGWVGASVAWQIQHALGLPTVDPPAVLQSIKAILFGNVRQLFNDGVPSPTIGSMVQVVFPDSTKLAFPVPTAATLRDLRTAEAALNQGACQYGWTDDATGRPLGDDDCIRGLCIRANFADALHSQGLPACPATDNAVPEPLPEPASESASASCVSVPQSVDVDMVPCSVRPDPLSGLTHLSGPSLAALVPPLLPDLHHIQIMRQEHAGVDNRLLILHNQGPAMADDELLLHVRTCIKLSGRTDVHMIDPVLAASWLRVGTVEQVRAWFMSVDSCCCAVTVVPFSDHWIPVVWTRGQRGVSVSIWEVDGVDVDGLNPLHGLICQAWTSPGFAVTCTRRTFGLTHCGAAAFAYLAHVLLDKPLPLDFDAIVALHGDLQESFAAAIMDLSVVPRPWCWGLGVPDTLGLVANLLQLHGVPLEQSAQRAKLVVQGLGRSAVTNAVTGGTPWKSLKALANLQSPPVQLVLPDEQQQRVLQKNPKPKKQTSQRPAMPARPRELDPAKIQLDPGAFCTGHDEPVCQVDFAQIGPLVTGVALTNFADATPFLQADKLLTSRGLALLILNPPKDLPTNLQYATVRFAARCALNQEPMLLTGALVQLGGAVIYQYKAQNTPAIMSVDVACARVTVFADQWDGKWEDFAAKPIKHILAALPALQVCKMESCSCPAWHPPPDGPHDALLDVFRRQYLNEAGRPVKWDQAASFAVMVRYIKALEPQVVAVSGQKGVYVEPKTEDAAQPSGDFQVIWLPQHDYASVAHMAKCEAHCVGIARTGRRYGLRVHTTHFQQVFASVKPDAVFLAPGSRMVFHCGPWPYGSDRKGLARTLKASGWECRPLQPLQSAPGGLMWSVQANVEPPANVMSMHHGQVVITRHDARAAMPEPDMRVIGQANTVQLCSVTDGASHGSKLPTSCRHSLQELEQRIESKVLAKMPIQAERMEVDDQDTRISLLEQQMHQLTSRQTILESTVTDHHAQNTAQVQGLQQQMMMQLEMQSKQMQGMLSDQMSRLEQILAKKPRTECLACSLKSMQSRYKHVLTGAPMAQRTAASDAGEWAGVAFTSAFPCRTLSTPWPQDVYETGRLQFGSFFTPSAWVTGAVLYGYPEGRNHPNAHPQTEALLDFAVSHLLSFPGPKFIGGDWNFQLPDLAIVPVLRARGWVEVQDLWHSMTGAPVQNTCRGATRKDFLWISPELAMVLSGVRVCLETFADHAVIIAQFRGGSHHLDSFVWPCPKPVSWGTEHALPEPLSFASPVDPTAQYARMWQMKEQAAAATLPEWIPAMGGRGQQLKPARKRGIPAPIKQGRKSDVQPGFHGFSAVHVKQFRQLRRLQNYCRWISSFETDGTGDGTHGIDLWNSILRVFEAVLAEVRAFERNLAFAQQAHRAAQHEKDRLLIFREVARQPAAPVESLVHSVSSVVAQLDPTQCAVELVEPVNLDANQPVWIGGQQKQVIHAESDKIWISDLEGVQPSDKVKQSTHIGRLQDLFEEFHEQWKARWCRHDHLAFDHWEQLLGFARRVLTPQSIPSLRLDVSLLRAEVHRKKKRSATGLDGVSRADLIAADDAVFQSLTRAYERAQTDGEWPAQLLAGKVISLAKSDSASSVGDYRPITVFGLPYRLWSSLQARHLLAHADSWVDDGVFGNRPGRQASDLWFHLLSQIEAAYSAQVPLCGLSADIEKCFNCIPRFPALCLAVLVGTPDSVTTAWAGALASMKRHFKVRESYSEGFLTSTGLAEGCGLSVYGMLLVDHLFACWMRAQSPAIRTLSYVDDWQTYAWDPSYAVRQLQLVEQFAGHLDLTIDRRKTFGWSTDPVVRQQLRDSGITVLHHARELGGHMGISKQYTNRTLVNRFQDLDDFWPKLRASKARHHAKVYMLRAVAWPCGLHAAAVDLQFLGLLWTCREVRAHCPPEFWLHSVAPFAHGLLDLPPNSLTAILVDRLQHAGFSVLSSGRLVDQFGSFCLQTSNFNEVELRMQRAWCRVVAAQVSHRLDFQGLDAVDLVATRKALRGLAADDQALLRFSLAGGLFTERYKAKWTQQTDACKFCGASDSLRHRYWECPQHADLRSQLAPDATRLVDLLPTALSLRGWSLLPSTWNSWMSLLAALPTEMPEPAVDLKPGIWNDVFTDGSCLWQNQPSVRVAAWSAVLARPFHDTWTPAAASVIGAAALSGLCQSAYRAELTALAYSLSCAARARAPIRVWCDCLGVVNKFHLLVWGAGRINCNRPNSDLWLWIADSVETLGRDYVQVRKVQAHRTLQSARTLHDAWTFFHNTVADRAARLANQARPAAFWLQWEQHVREVFAVDVLAGQVRALHVAVGRRHVCAEVATGDCPEIVPKETREFVQKFSLGGWSGEPPPKAARLFGPTHVRRVSQWLWERLQPASNKVVWMTFSQLYIDYQLAWNHPGPLRINGQWIDTDQRTYVAAERFQFKQRVRWFKQLVKSVWKEIGIDAALAQTRPAGHMVQAYLPAASVPWPQIQIDKVDAWLASHLKGPCSRDAAALNRLPLAVAKGGTRTAM</sequence>
<dbReference type="Gene3D" id="3.30.420.10">
    <property type="entry name" value="Ribonuclease H-like superfamily/Ribonuclease H"/>
    <property type="match status" value="1"/>
</dbReference>
<evidence type="ECO:0000259" key="5">
    <source>
        <dbReference type="PROSITE" id="PS50878"/>
    </source>
</evidence>